<evidence type="ECO:0000256" key="1">
    <source>
        <dbReference type="ARBA" id="ARBA00022692"/>
    </source>
</evidence>
<evidence type="ECO:0008006" key="10">
    <source>
        <dbReference type="Google" id="ProtNLM"/>
    </source>
</evidence>
<keyword evidence="2" id="KW-1133">Transmembrane helix</keyword>
<dbReference type="InterPro" id="IPR004089">
    <property type="entry name" value="MCPsignal_dom"/>
</dbReference>
<accession>A0A8J3RVZ6</accession>
<reference evidence="8" key="1">
    <citation type="submission" date="2021-01" db="EMBL/GenBank/DDBJ databases">
        <title>Whole genome shotgun sequence of Planobispora rosea NBRC 15558.</title>
        <authorList>
            <person name="Komaki H."/>
            <person name="Tamura T."/>
        </authorList>
    </citation>
    <scope>NUCLEOTIDE SEQUENCE</scope>
    <source>
        <strain evidence="8">NBRC 15558</strain>
    </source>
</reference>
<keyword evidence="9" id="KW-1185">Reference proteome</keyword>
<dbReference type="GO" id="GO:0016020">
    <property type="term" value="C:membrane"/>
    <property type="evidence" value="ECO:0007669"/>
    <property type="project" value="InterPro"/>
</dbReference>
<dbReference type="PANTHER" id="PTHR32089:SF112">
    <property type="entry name" value="LYSOZYME-LIKE PROTEIN-RELATED"/>
    <property type="match status" value="1"/>
</dbReference>
<proteinExistence type="inferred from homology"/>
<dbReference type="AlphaFoldDB" id="A0A8J3RVZ6"/>
<organism evidence="8 9">
    <name type="scientific">Planobispora rosea</name>
    <dbReference type="NCBI Taxonomy" id="35762"/>
    <lineage>
        <taxon>Bacteria</taxon>
        <taxon>Bacillati</taxon>
        <taxon>Actinomycetota</taxon>
        <taxon>Actinomycetes</taxon>
        <taxon>Streptosporangiales</taxon>
        <taxon>Streptosporangiaceae</taxon>
        <taxon>Planobispora</taxon>
    </lineage>
</organism>
<evidence type="ECO:0000256" key="2">
    <source>
        <dbReference type="ARBA" id="ARBA00022989"/>
    </source>
</evidence>
<dbReference type="Pfam" id="PF12729">
    <property type="entry name" value="4HB_MCP_1"/>
    <property type="match status" value="1"/>
</dbReference>
<dbReference type="Pfam" id="PF00015">
    <property type="entry name" value="MCPsignal"/>
    <property type="match status" value="1"/>
</dbReference>
<dbReference type="Pfam" id="PF00672">
    <property type="entry name" value="HAMP"/>
    <property type="match status" value="1"/>
</dbReference>
<evidence type="ECO:0000256" key="4">
    <source>
        <dbReference type="ARBA" id="ARBA00029447"/>
    </source>
</evidence>
<evidence type="ECO:0000256" key="5">
    <source>
        <dbReference type="PROSITE-ProRule" id="PRU00284"/>
    </source>
</evidence>
<protein>
    <recommendedName>
        <fullName evidence="10">Methyl-accepting chemotaxis protein</fullName>
    </recommendedName>
</protein>
<evidence type="ECO:0000259" key="6">
    <source>
        <dbReference type="PROSITE" id="PS50111"/>
    </source>
</evidence>
<evidence type="ECO:0000313" key="8">
    <source>
        <dbReference type="EMBL" id="GIH81685.1"/>
    </source>
</evidence>
<dbReference type="EMBL" id="BOOI01000001">
    <property type="protein sequence ID" value="GIH81685.1"/>
    <property type="molecule type" value="Genomic_DNA"/>
</dbReference>
<dbReference type="SUPFAM" id="SSF58104">
    <property type="entry name" value="Methyl-accepting chemotaxis protein (MCP) signaling domain"/>
    <property type="match status" value="1"/>
</dbReference>
<dbReference type="Gene3D" id="1.10.287.950">
    <property type="entry name" value="Methyl-accepting chemotaxis protein"/>
    <property type="match status" value="1"/>
</dbReference>
<feature type="domain" description="Methyl-accepting transducer" evidence="6">
    <location>
        <begin position="301"/>
        <end position="524"/>
    </location>
</feature>
<dbReference type="PROSITE" id="PS50885">
    <property type="entry name" value="HAMP"/>
    <property type="match status" value="1"/>
</dbReference>
<keyword evidence="1" id="KW-0812">Transmembrane</keyword>
<evidence type="ECO:0000313" key="9">
    <source>
        <dbReference type="Proteomes" id="UP000655044"/>
    </source>
</evidence>
<comment type="caution">
    <text evidence="8">The sequence shown here is derived from an EMBL/GenBank/DDBJ whole genome shotgun (WGS) entry which is preliminary data.</text>
</comment>
<dbReference type="Proteomes" id="UP000655044">
    <property type="component" value="Unassembled WGS sequence"/>
</dbReference>
<dbReference type="SMART" id="SM00304">
    <property type="entry name" value="HAMP"/>
    <property type="match status" value="1"/>
</dbReference>
<dbReference type="InterPro" id="IPR024478">
    <property type="entry name" value="HlyB_4HB_MCP"/>
</dbReference>
<comment type="similarity">
    <text evidence="4">Belongs to the methyl-accepting chemotaxis (MCP) protein family.</text>
</comment>
<dbReference type="CDD" id="cd06225">
    <property type="entry name" value="HAMP"/>
    <property type="match status" value="2"/>
</dbReference>
<keyword evidence="2" id="KW-0472">Membrane</keyword>
<feature type="domain" description="HAMP" evidence="7">
    <location>
        <begin position="219"/>
        <end position="271"/>
    </location>
</feature>
<sequence>MNMMREALGRMTISKGLRFGFTVVIGMLLLPAVTSAWFLWQASSSVNGITEAGMPGARLTGEVDGLMNKYRKEQWEYLALPPGDEERAATVEAMAEEDAEMKDLIAELRALPLDEAHLATLDAFDGAWSEYVSVTRPLVELADKGDIPAARETFDDGAGDEQWDKLKEGVATLRELDTRSAAESRDDTRRDLVVGFTALGVLLAAAVAVSLTVRRVLDRRISTGLRRLSVAADGIARGDLDQRVEVTADDEIAEVAAAFERMVGYLNDMAEVSRRMAEGDLAVDAAPKSSEDRLGQAFTSMVANLNGSIGEVRHSAGALDAASQELSGVSDGVRTAVGEVVGNAERQAGLVDEAQQAAHQTSGLVEDGIGTVRQLAQVMRDLDQKSSRIGDIVDTIARIAGQTNLLALNASIEAARAGVHGSGFAVVAAEVRTLAEESSKAAQSIAGVVNEIQQTSGEAVMVVDEHARAAFERIAEGTATLRTALDEVGSFAQANMASTERMAEATGAVADSIRQLTSTADRLREVTGRFEVRQAAPGAPASRG</sequence>
<name>A0A8J3RVZ6_PLARO</name>
<dbReference type="GO" id="GO:0007165">
    <property type="term" value="P:signal transduction"/>
    <property type="evidence" value="ECO:0007669"/>
    <property type="project" value="UniProtKB-KW"/>
</dbReference>
<evidence type="ECO:0000256" key="3">
    <source>
        <dbReference type="ARBA" id="ARBA00023224"/>
    </source>
</evidence>
<dbReference type="PROSITE" id="PS50111">
    <property type="entry name" value="CHEMOTAXIS_TRANSDUC_2"/>
    <property type="match status" value="1"/>
</dbReference>
<dbReference type="InterPro" id="IPR003660">
    <property type="entry name" value="HAMP_dom"/>
</dbReference>
<gene>
    <name evidence="8" type="ORF">Pro02_00930</name>
</gene>
<evidence type="ECO:0000259" key="7">
    <source>
        <dbReference type="PROSITE" id="PS50885"/>
    </source>
</evidence>
<dbReference type="Gene3D" id="6.10.340.10">
    <property type="match status" value="1"/>
</dbReference>
<dbReference type="PANTHER" id="PTHR32089">
    <property type="entry name" value="METHYL-ACCEPTING CHEMOTAXIS PROTEIN MCPB"/>
    <property type="match status" value="1"/>
</dbReference>
<dbReference type="SMART" id="SM00283">
    <property type="entry name" value="MA"/>
    <property type="match status" value="1"/>
</dbReference>
<keyword evidence="3 5" id="KW-0807">Transducer</keyword>